<evidence type="ECO:0000256" key="4">
    <source>
        <dbReference type="ARBA" id="ARBA00022833"/>
    </source>
</evidence>
<evidence type="ECO:0000256" key="6">
    <source>
        <dbReference type="ARBA" id="ARBA00023065"/>
    </source>
</evidence>
<dbReference type="PANTHER" id="PTHR42953:SF3">
    <property type="entry name" value="HIGH-AFFINITY ZINC UPTAKE SYSTEM PROTEIN ZNUA"/>
    <property type="match status" value="1"/>
</dbReference>
<dbReference type="Proteomes" id="UP000288197">
    <property type="component" value="Unassembled WGS sequence"/>
</dbReference>
<accession>A0A369AUY8</accession>
<comment type="similarity">
    <text evidence="1 7">Belongs to the bacterial solute-binding protein 9 family.</text>
</comment>
<dbReference type="Pfam" id="PF09223">
    <property type="entry name" value="ZinT"/>
    <property type="match status" value="1"/>
</dbReference>
<dbReference type="InterPro" id="IPR015304">
    <property type="entry name" value="ZinT_dom"/>
</dbReference>
<evidence type="ECO:0000256" key="5">
    <source>
        <dbReference type="ARBA" id="ARBA00022906"/>
    </source>
</evidence>
<evidence type="ECO:0000256" key="9">
    <source>
        <dbReference type="SAM" id="SignalP"/>
    </source>
</evidence>
<protein>
    <submittedName>
        <fullName evidence="10">Zinc ABC transporter substrate-binding protein AdcA</fullName>
    </submittedName>
</protein>
<dbReference type="CDD" id="cd01017">
    <property type="entry name" value="AdcA"/>
    <property type="match status" value="1"/>
</dbReference>
<dbReference type="InterPro" id="IPR006129">
    <property type="entry name" value="AdhesinB"/>
</dbReference>
<feature type="chain" id="PRO_5039705604" evidence="9">
    <location>
        <begin position="23"/>
        <end position="520"/>
    </location>
</feature>
<feature type="compositionally biased region" description="Basic and acidic residues" evidence="8">
    <location>
        <begin position="128"/>
        <end position="154"/>
    </location>
</feature>
<dbReference type="RefSeq" id="WP_114289910.1">
    <property type="nucleotide sequence ID" value="NZ_JBMEAH010000013.1"/>
</dbReference>
<dbReference type="PANTHER" id="PTHR42953">
    <property type="entry name" value="HIGH-AFFINITY ZINC UPTAKE SYSTEM PROTEIN ZNUA-RELATED"/>
    <property type="match status" value="1"/>
</dbReference>
<dbReference type="Pfam" id="PF01297">
    <property type="entry name" value="ZnuA"/>
    <property type="match status" value="1"/>
</dbReference>
<dbReference type="PRINTS" id="PR00691">
    <property type="entry name" value="ADHESINB"/>
</dbReference>
<dbReference type="GO" id="GO:0007155">
    <property type="term" value="P:cell adhesion"/>
    <property type="evidence" value="ECO:0007669"/>
    <property type="project" value="InterPro"/>
</dbReference>
<feature type="signal peptide" evidence="9">
    <location>
        <begin position="1"/>
        <end position="22"/>
    </location>
</feature>
<dbReference type="InterPro" id="IPR012674">
    <property type="entry name" value="Calycin"/>
</dbReference>
<feature type="region of interest" description="Disordered" evidence="8">
    <location>
        <begin position="124"/>
        <end position="154"/>
    </location>
</feature>
<keyword evidence="3 9" id="KW-0732">Signal</keyword>
<dbReference type="Gene3D" id="3.40.50.1980">
    <property type="entry name" value="Nitrogenase molybdenum iron protein domain"/>
    <property type="match status" value="2"/>
</dbReference>
<dbReference type="PRINTS" id="PR00690">
    <property type="entry name" value="ADHESNFAMILY"/>
</dbReference>
<evidence type="ECO:0000256" key="3">
    <source>
        <dbReference type="ARBA" id="ARBA00022729"/>
    </source>
</evidence>
<dbReference type="PROSITE" id="PS51257">
    <property type="entry name" value="PROKAR_LIPOPROTEIN"/>
    <property type="match status" value="1"/>
</dbReference>
<keyword evidence="2 7" id="KW-0813">Transport</keyword>
<name>A0A369AUY8_9ENTE</name>
<gene>
    <name evidence="10" type="ORF">CBF32_08930</name>
</gene>
<evidence type="ECO:0000256" key="8">
    <source>
        <dbReference type="SAM" id="MobiDB-lite"/>
    </source>
</evidence>
<dbReference type="InterPro" id="IPR006128">
    <property type="entry name" value="Lipoprotein_PsaA-like"/>
</dbReference>
<evidence type="ECO:0000313" key="11">
    <source>
        <dbReference type="Proteomes" id="UP000288197"/>
    </source>
</evidence>
<proteinExistence type="inferred from homology"/>
<dbReference type="AlphaFoldDB" id="A0A369AUY8"/>
<keyword evidence="6" id="KW-0406">Ion transport</keyword>
<comment type="caution">
    <text evidence="10">The sequence shown here is derived from an EMBL/GenBank/DDBJ whole genome shotgun (WGS) entry which is preliminary data.</text>
</comment>
<dbReference type="Gene3D" id="2.40.128.20">
    <property type="match status" value="1"/>
</dbReference>
<evidence type="ECO:0000256" key="2">
    <source>
        <dbReference type="ARBA" id="ARBA00022448"/>
    </source>
</evidence>
<dbReference type="InterPro" id="IPR006127">
    <property type="entry name" value="ZnuA-like"/>
</dbReference>
<keyword evidence="11" id="KW-1185">Reference proteome</keyword>
<reference evidence="10 11" key="1">
    <citation type="submission" date="2017-05" db="EMBL/GenBank/DDBJ databases">
        <title>Vagococcus spp. assemblies.</title>
        <authorList>
            <person name="Gulvik C.A."/>
        </authorList>
    </citation>
    <scope>NUCLEOTIDE SEQUENCE [LARGE SCALE GENOMIC DNA]</scope>
    <source>
        <strain evidence="10 11">NCFB 2497</strain>
    </source>
</reference>
<dbReference type="EMBL" id="NGJX01000008">
    <property type="protein sequence ID" value="RSU01257.1"/>
    <property type="molecule type" value="Genomic_DNA"/>
</dbReference>
<dbReference type="GO" id="GO:0006829">
    <property type="term" value="P:zinc ion transport"/>
    <property type="evidence" value="ECO:0007669"/>
    <property type="project" value="UniProtKB-KW"/>
</dbReference>
<sequence length="520" mass="59567">MKRKLWITASSLFLLGLFGACSNQTTTTNKESKTDKISVMTSFYPMYDFTKHVVGDLGEVEMLIPSGTEAHDYEPSAKDLKKIQDSDVFVYNNENMETWVPAIDSTLKEGKVSVIKATENLVLLPGSDDGHDHHHHHDEEKEEHSEEEHGHHHELDPHVWLAPNLAIKEVEEIRDQLVKAYPDKKEELDKNTEEYLKELSALDKKYETNFKDVKQPNFVTQHAAFGYLATEYGLNQVPIAGLSPDEEPSPARLAELKKYVKDNDIKYIYFESNANDAISKTLAKEAKVELLVLNTLEGLSEKDIKAGKDYVSVMEENLEALKKTTDSTSQKEMQVTKEKEKTVHNGYFKDSDITERSLSNWAGDWQSVYPFVLDGTMDQVFDYKAKINKDKSAKEYKEYYTAGYKTDIAKISIVNNYITYTDTNGKSFSSEYKPSGYHILNYEKGNRGVRYCFEAKNPENGAFKYIQFSDHNISDVKAEHFHLYFGNESQKKLYDELENWPTYYSDSLSGKEIAQEILAH</sequence>
<dbReference type="SUPFAM" id="SSF50814">
    <property type="entry name" value="Lipocalins"/>
    <property type="match status" value="1"/>
</dbReference>
<dbReference type="OrthoDB" id="9810636at2"/>
<dbReference type="GO" id="GO:0008270">
    <property type="term" value="F:zinc ion binding"/>
    <property type="evidence" value="ECO:0007669"/>
    <property type="project" value="InterPro"/>
</dbReference>
<organism evidence="10 11">
    <name type="scientific">Vagococcus fluvialis</name>
    <dbReference type="NCBI Taxonomy" id="2738"/>
    <lineage>
        <taxon>Bacteria</taxon>
        <taxon>Bacillati</taxon>
        <taxon>Bacillota</taxon>
        <taxon>Bacilli</taxon>
        <taxon>Lactobacillales</taxon>
        <taxon>Enterococcaceae</taxon>
        <taxon>Vagococcus</taxon>
    </lineage>
</organism>
<evidence type="ECO:0000256" key="1">
    <source>
        <dbReference type="ARBA" id="ARBA00011028"/>
    </source>
</evidence>
<dbReference type="GeneID" id="63146765"/>
<evidence type="ECO:0000313" key="10">
    <source>
        <dbReference type="EMBL" id="RSU01257.1"/>
    </source>
</evidence>
<dbReference type="InterPro" id="IPR050492">
    <property type="entry name" value="Bact_metal-bind_prot9"/>
</dbReference>
<keyword evidence="4" id="KW-0862">Zinc</keyword>
<keyword evidence="5" id="KW-0864">Zinc transport</keyword>
<evidence type="ECO:0000256" key="7">
    <source>
        <dbReference type="RuleBase" id="RU003512"/>
    </source>
</evidence>
<dbReference type="SUPFAM" id="SSF53807">
    <property type="entry name" value="Helical backbone' metal receptor"/>
    <property type="match status" value="1"/>
</dbReference>